<keyword evidence="2" id="KW-1185">Reference proteome</keyword>
<gene>
    <name evidence="1" type="ORF">GCM10010449_81930</name>
</gene>
<evidence type="ECO:0000313" key="2">
    <source>
        <dbReference type="Proteomes" id="UP001501637"/>
    </source>
</evidence>
<proteinExistence type="predicted"/>
<organism evidence="1 2">
    <name type="scientific">Streptomyces rectiviolaceus</name>
    <dbReference type="NCBI Taxonomy" id="332591"/>
    <lineage>
        <taxon>Bacteria</taxon>
        <taxon>Bacillati</taxon>
        <taxon>Actinomycetota</taxon>
        <taxon>Actinomycetes</taxon>
        <taxon>Kitasatosporales</taxon>
        <taxon>Streptomycetaceae</taxon>
        <taxon>Streptomyces</taxon>
    </lineage>
</organism>
<accession>A0ABP6NKT1</accession>
<sequence>MAPGQESPPDSAGRGLSTAVIGTGFEPTAIRATTVSGIAHRRAGPPTVVVLLLTPRWKTDHEVMADIVVQYTELLRTSSYDLWVRLRELLKIQGIDPNGTVMVELFQGGPDHEDGQLISAQGRVYSFTLFYDQAVEDGALSAELRNWTDITESWRLGLLAARTAEAFAWQSRGIG</sequence>
<protein>
    <submittedName>
        <fullName evidence="1">Uncharacterized protein</fullName>
    </submittedName>
</protein>
<dbReference type="EMBL" id="BAAAUG010000219">
    <property type="protein sequence ID" value="GAA3151210.1"/>
    <property type="molecule type" value="Genomic_DNA"/>
</dbReference>
<comment type="caution">
    <text evidence="1">The sequence shown here is derived from an EMBL/GenBank/DDBJ whole genome shotgun (WGS) entry which is preliminary data.</text>
</comment>
<dbReference type="Proteomes" id="UP001501637">
    <property type="component" value="Unassembled WGS sequence"/>
</dbReference>
<evidence type="ECO:0000313" key="1">
    <source>
        <dbReference type="EMBL" id="GAA3151210.1"/>
    </source>
</evidence>
<name>A0ABP6NKT1_9ACTN</name>
<reference evidence="2" key="1">
    <citation type="journal article" date="2019" name="Int. J. Syst. Evol. Microbiol.">
        <title>The Global Catalogue of Microorganisms (GCM) 10K type strain sequencing project: providing services to taxonomists for standard genome sequencing and annotation.</title>
        <authorList>
            <consortium name="The Broad Institute Genomics Platform"/>
            <consortium name="The Broad Institute Genome Sequencing Center for Infectious Disease"/>
            <person name="Wu L."/>
            <person name="Ma J."/>
        </authorList>
    </citation>
    <scope>NUCLEOTIDE SEQUENCE [LARGE SCALE GENOMIC DNA]</scope>
    <source>
        <strain evidence="2">JCM 9092</strain>
    </source>
</reference>